<organism evidence="3 4">
    <name type="scientific">Mycolicibacterium wolinskyi</name>
    <dbReference type="NCBI Taxonomy" id="59750"/>
    <lineage>
        <taxon>Bacteria</taxon>
        <taxon>Bacillati</taxon>
        <taxon>Actinomycetota</taxon>
        <taxon>Actinomycetes</taxon>
        <taxon>Mycobacteriales</taxon>
        <taxon>Mycobacteriaceae</taxon>
        <taxon>Mycolicibacterium</taxon>
    </lineage>
</organism>
<gene>
    <name evidence="3" type="ORF">AWC31_14300</name>
</gene>
<reference evidence="3 4" key="1">
    <citation type="submission" date="2016-01" db="EMBL/GenBank/DDBJ databases">
        <title>The new phylogeny of the genus Mycobacterium.</title>
        <authorList>
            <person name="Tarcisio F."/>
            <person name="Conor M."/>
            <person name="Antonella G."/>
            <person name="Elisabetta G."/>
            <person name="Giulia F.S."/>
            <person name="Sara T."/>
            <person name="Anna F."/>
            <person name="Clotilde B."/>
            <person name="Roberto B."/>
            <person name="Veronica D.S."/>
            <person name="Fabio R."/>
            <person name="Monica P."/>
            <person name="Olivier J."/>
            <person name="Enrico T."/>
            <person name="Nicola S."/>
        </authorList>
    </citation>
    <scope>NUCLEOTIDE SEQUENCE [LARGE SCALE GENOMIC DNA]</scope>
    <source>
        <strain evidence="3 4">ATCC 700010</strain>
    </source>
</reference>
<evidence type="ECO:0000313" key="4">
    <source>
        <dbReference type="Proteomes" id="UP000193964"/>
    </source>
</evidence>
<accession>A0A1X2FJ38</accession>
<proteinExistence type="predicted"/>
<dbReference type="OrthoDB" id="4764479at2"/>
<dbReference type="RefSeq" id="WP_085142614.1">
    <property type="nucleotide sequence ID" value="NZ_JACKUA010000023.1"/>
</dbReference>
<feature type="region of interest" description="Disordered" evidence="1">
    <location>
        <begin position="1"/>
        <end position="23"/>
    </location>
</feature>
<keyword evidence="2" id="KW-0812">Transmembrane</keyword>
<keyword evidence="2" id="KW-0472">Membrane</keyword>
<keyword evidence="2" id="KW-1133">Transmembrane helix</keyword>
<dbReference type="Proteomes" id="UP000193964">
    <property type="component" value="Unassembled WGS sequence"/>
</dbReference>
<feature type="transmembrane region" description="Helical" evidence="2">
    <location>
        <begin position="30"/>
        <end position="52"/>
    </location>
</feature>
<evidence type="ECO:0000313" key="3">
    <source>
        <dbReference type="EMBL" id="ORX18471.1"/>
    </source>
</evidence>
<evidence type="ECO:0000256" key="2">
    <source>
        <dbReference type="SAM" id="Phobius"/>
    </source>
</evidence>
<protein>
    <submittedName>
        <fullName evidence="3">Uncharacterized protein</fullName>
    </submittedName>
</protein>
<sequence>MDDPKPQLPQPLTLQDRPHHTPARRRGLPIITAIAASVAAIAAVVAAGYTMLTYKTNQLGISGAIKPGYEAVCIAYSDFVLNQAANGYTPEQIQRVIDFAGSHTLLPGRPDQYHMPNRWPSISDPKACGTPAQIIEQARPKP</sequence>
<name>A0A1X2FJ38_9MYCO</name>
<dbReference type="AlphaFoldDB" id="A0A1X2FJ38"/>
<evidence type="ECO:0000256" key="1">
    <source>
        <dbReference type="SAM" id="MobiDB-lite"/>
    </source>
</evidence>
<dbReference type="EMBL" id="LQQA01000005">
    <property type="protein sequence ID" value="ORX18471.1"/>
    <property type="molecule type" value="Genomic_DNA"/>
</dbReference>
<comment type="caution">
    <text evidence="3">The sequence shown here is derived from an EMBL/GenBank/DDBJ whole genome shotgun (WGS) entry which is preliminary data.</text>
</comment>